<dbReference type="EMBL" id="JAUTAL010000001">
    <property type="protein sequence ID" value="MDQ1097413.1"/>
    <property type="molecule type" value="Genomic_DNA"/>
</dbReference>
<keyword evidence="3" id="KW-1185">Reference proteome</keyword>
<dbReference type="Proteomes" id="UP001225072">
    <property type="component" value="Unassembled WGS sequence"/>
</dbReference>
<evidence type="ECO:0000259" key="1">
    <source>
        <dbReference type="Pfam" id="PF21012"/>
    </source>
</evidence>
<feature type="domain" description="DUF6850" evidence="1">
    <location>
        <begin position="11"/>
        <end position="147"/>
    </location>
</feature>
<dbReference type="Pfam" id="PF21012">
    <property type="entry name" value="DUF6850"/>
    <property type="match status" value="1"/>
</dbReference>
<name>A0ABU0TMG5_9FLAO</name>
<dbReference type="InterPro" id="IPR049236">
    <property type="entry name" value="DUF6850"/>
</dbReference>
<gene>
    <name evidence="2" type="ORF">QE404_002560</name>
</gene>
<reference evidence="2 3" key="1">
    <citation type="submission" date="2023-07" db="EMBL/GenBank/DDBJ databases">
        <title>Functional and genomic diversity of the sorghum phyllosphere microbiome.</title>
        <authorList>
            <person name="Shade A."/>
        </authorList>
    </citation>
    <scope>NUCLEOTIDE SEQUENCE [LARGE SCALE GENOMIC DNA]</scope>
    <source>
        <strain evidence="2 3">SORGH_AS_1064</strain>
    </source>
</reference>
<sequence>MVKLMYQYSTDRLTLNATPFFGHQDIKERKLYPVSGQKFVYNYFGISADLQQRLNENQVLSFSPYFIKRMVNRSISALSYTANAAINDWILQDYYFQAAGISTFGASLRYDVKLEKLPAFFVSTQYQSQKMLQKNNHLISIRLGITF</sequence>
<accession>A0ABU0TMG5</accession>
<evidence type="ECO:0000313" key="2">
    <source>
        <dbReference type="EMBL" id="MDQ1097413.1"/>
    </source>
</evidence>
<organism evidence="2 3">
    <name type="scientific">Chryseobacterium camelliae</name>
    <dbReference type="NCBI Taxonomy" id="1265445"/>
    <lineage>
        <taxon>Bacteria</taxon>
        <taxon>Pseudomonadati</taxon>
        <taxon>Bacteroidota</taxon>
        <taxon>Flavobacteriia</taxon>
        <taxon>Flavobacteriales</taxon>
        <taxon>Weeksellaceae</taxon>
        <taxon>Chryseobacterium group</taxon>
        <taxon>Chryseobacterium</taxon>
    </lineage>
</organism>
<protein>
    <recommendedName>
        <fullName evidence="1">DUF6850 domain-containing protein</fullName>
    </recommendedName>
</protein>
<comment type="caution">
    <text evidence="2">The sequence shown here is derived from an EMBL/GenBank/DDBJ whole genome shotgun (WGS) entry which is preliminary data.</text>
</comment>
<proteinExistence type="predicted"/>
<evidence type="ECO:0000313" key="3">
    <source>
        <dbReference type="Proteomes" id="UP001225072"/>
    </source>
</evidence>